<evidence type="ECO:0000313" key="3">
    <source>
        <dbReference type="Proteomes" id="UP000199103"/>
    </source>
</evidence>
<feature type="domain" description="Amidohydrolase-related" evidence="1">
    <location>
        <begin position="69"/>
        <end position="257"/>
    </location>
</feature>
<dbReference type="EMBL" id="LT629772">
    <property type="protein sequence ID" value="SDS31782.1"/>
    <property type="molecule type" value="Genomic_DNA"/>
</dbReference>
<dbReference type="SUPFAM" id="SSF51556">
    <property type="entry name" value="Metallo-dependent hydrolases"/>
    <property type="match status" value="1"/>
</dbReference>
<keyword evidence="3" id="KW-1185">Reference proteome</keyword>
<dbReference type="Proteomes" id="UP000199103">
    <property type="component" value="Chromosome I"/>
</dbReference>
<sequence>MSEPHDSTDPHDQAGAAGAGWFDAHVLIGAHPEQPAGRDRLDDHLQRYGLTGALAGSMLSWLHDPLSGNAAATAAASRTAGVRACWTAIPPTPGELTSLTALVRQAVAAGVAAFRLYPHTHGYVVDDPAWSQFFDDLSGHRMPLCLNRTEIDWPTIDRIAGDHPELPMIISLVGYRELRTVATMLTRHDQLHLDLVNFATHQGLEWLVGAFGARRILFGTGFGLRDPGESMARLGWSGLSETDVVTVGSANAYRLFGGRP</sequence>
<dbReference type="AlphaFoldDB" id="A0A1H1R7N6"/>
<dbReference type="Pfam" id="PF04909">
    <property type="entry name" value="Amidohydro_2"/>
    <property type="match status" value="1"/>
</dbReference>
<accession>A0A1H1R7N6</accession>
<organism evidence="2 3">
    <name type="scientific">Microlunatus soli</name>
    <dbReference type="NCBI Taxonomy" id="630515"/>
    <lineage>
        <taxon>Bacteria</taxon>
        <taxon>Bacillati</taxon>
        <taxon>Actinomycetota</taxon>
        <taxon>Actinomycetes</taxon>
        <taxon>Propionibacteriales</taxon>
        <taxon>Propionibacteriaceae</taxon>
        <taxon>Microlunatus</taxon>
    </lineage>
</organism>
<dbReference type="InterPro" id="IPR006680">
    <property type="entry name" value="Amidohydro-rel"/>
</dbReference>
<name>A0A1H1R7N6_9ACTN</name>
<proteinExistence type="predicted"/>
<protein>
    <submittedName>
        <fullName evidence="2">Amidohydrolase</fullName>
    </submittedName>
</protein>
<dbReference type="STRING" id="630515.SAMN04489812_1544"/>
<dbReference type="RefSeq" id="WP_091522450.1">
    <property type="nucleotide sequence ID" value="NZ_LT629772.1"/>
</dbReference>
<dbReference type="GO" id="GO:0016787">
    <property type="term" value="F:hydrolase activity"/>
    <property type="evidence" value="ECO:0007669"/>
    <property type="project" value="UniProtKB-KW"/>
</dbReference>
<keyword evidence="2" id="KW-0378">Hydrolase</keyword>
<dbReference type="Gene3D" id="3.20.20.140">
    <property type="entry name" value="Metal-dependent hydrolases"/>
    <property type="match status" value="1"/>
</dbReference>
<evidence type="ECO:0000259" key="1">
    <source>
        <dbReference type="Pfam" id="PF04909"/>
    </source>
</evidence>
<gene>
    <name evidence="2" type="ORF">SAMN04489812_1544</name>
</gene>
<evidence type="ECO:0000313" key="2">
    <source>
        <dbReference type="EMBL" id="SDS31782.1"/>
    </source>
</evidence>
<dbReference type="OrthoDB" id="3690969at2"/>
<reference evidence="2 3" key="1">
    <citation type="submission" date="2016-10" db="EMBL/GenBank/DDBJ databases">
        <authorList>
            <person name="de Groot N.N."/>
        </authorList>
    </citation>
    <scope>NUCLEOTIDE SEQUENCE [LARGE SCALE GENOMIC DNA]</scope>
    <source>
        <strain evidence="2 3">DSM 21800</strain>
    </source>
</reference>
<dbReference type="InterPro" id="IPR032466">
    <property type="entry name" value="Metal_Hydrolase"/>
</dbReference>